<gene>
    <name evidence="1" type="ORF">LCGC14_1392100</name>
</gene>
<dbReference type="EMBL" id="LAZR01009010">
    <property type="protein sequence ID" value="KKM75250.1"/>
    <property type="molecule type" value="Genomic_DNA"/>
</dbReference>
<name>A0A0F9MF60_9ZZZZ</name>
<sequence length="79" mass="8553">MFTRKHFEQVASVLSAARNSDSASAVAAAYGSEIESIVHAEIGKLIDNISGQLADMFRDSNSRFDNARFVDACKAEDKA</sequence>
<evidence type="ECO:0000313" key="1">
    <source>
        <dbReference type="EMBL" id="KKM75250.1"/>
    </source>
</evidence>
<accession>A0A0F9MF60</accession>
<proteinExistence type="predicted"/>
<comment type="caution">
    <text evidence="1">The sequence shown here is derived from an EMBL/GenBank/DDBJ whole genome shotgun (WGS) entry which is preliminary data.</text>
</comment>
<protein>
    <submittedName>
        <fullName evidence="1">Uncharacterized protein</fullName>
    </submittedName>
</protein>
<dbReference type="AlphaFoldDB" id="A0A0F9MF60"/>
<reference evidence="1" key="1">
    <citation type="journal article" date="2015" name="Nature">
        <title>Complex archaea that bridge the gap between prokaryotes and eukaryotes.</title>
        <authorList>
            <person name="Spang A."/>
            <person name="Saw J.H."/>
            <person name="Jorgensen S.L."/>
            <person name="Zaremba-Niedzwiedzka K."/>
            <person name="Martijn J."/>
            <person name="Lind A.E."/>
            <person name="van Eijk R."/>
            <person name="Schleper C."/>
            <person name="Guy L."/>
            <person name="Ettema T.J."/>
        </authorList>
    </citation>
    <scope>NUCLEOTIDE SEQUENCE</scope>
</reference>
<organism evidence="1">
    <name type="scientific">marine sediment metagenome</name>
    <dbReference type="NCBI Taxonomy" id="412755"/>
    <lineage>
        <taxon>unclassified sequences</taxon>
        <taxon>metagenomes</taxon>
        <taxon>ecological metagenomes</taxon>
    </lineage>
</organism>